<evidence type="ECO:0000313" key="1">
    <source>
        <dbReference type="EMBL" id="GFY44060.1"/>
    </source>
</evidence>
<reference evidence="1" key="1">
    <citation type="submission" date="2020-08" db="EMBL/GenBank/DDBJ databases">
        <title>Multicomponent nature underlies the extraordinary mechanical properties of spider dragline silk.</title>
        <authorList>
            <person name="Kono N."/>
            <person name="Nakamura H."/>
            <person name="Mori M."/>
            <person name="Yoshida Y."/>
            <person name="Ohtoshi R."/>
            <person name="Malay A.D."/>
            <person name="Moran D.A.P."/>
            <person name="Tomita M."/>
            <person name="Numata K."/>
            <person name="Arakawa K."/>
        </authorList>
    </citation>
    <scope>NUCLEOTIDE SEQUENCE</scope>
</reference>
<dbReference type="OrthoDB" id="6432308at2759"/>
<comment type="caution">
    <text evidence="1">The sequence shown here is derived from an EMBL/GenBank/DDBJ whole genome shotgun (WGS) entry which is preliminary data.</text>
</comment>
<accession>A0A8X6WZE4</accession>
<name>A0A8X6WZE4_9ARAC</name>
<dbReference type="Proteomes" id="UP000886998">
    <property type="component" value="Unassembled WGS sequence"/>
</dbReference>
<feature type="non-terminal residue" evidence="1">
    <location>
        <position position="1"/>
    </location>
</feature>
<dbReference type="EMBL" id="BMAV01004026">
    <property type="protein sequence ID" value="GFY44060.1"/>
    <property type="molecule type" value="Genomic_DNA"/>
</dbReference>
<protein>
    <submittedName>
        <fullName evidence="1">Uncharacterized protein</fullName>
    </submittedName>
</protein>
<sequence>RAISMPSTFQASRKSYKPLKNELLK</sequence>
<gene>
    <name evidence="1" type="primary">AVEN_27888_1</name>
    <name evidence="1" type="ORF">TNIN_142201</name>
</gene>
<proteinExistence type="predicted"/>
<keyword evidence="2" id="KW-1185">Reference proteome</keyword>
<dbReference type="AlphaFoldDB" id="A0A8X6WZE4"/>
<evidence type="ECO:0000313" key="2">
    <source>
        <dbReference type="Proteomes" id="UP000886998"/>
    </source>
</evidence>
<organism evidence="1 2">
    <name type="scientific">Trichonephila inaurata madagascariensis</name>
    <dbReference type="NCBI Taxonomy" id="2747483"/>
    <lineage>
        <taxon>Eukaryota</taxon>
        <taxon>Metazoa</taxon>
        <taxon>Ecdysozoa</taxon>
        <taxon>Arthropoda</taxon>
        <taxon>Chelicerata</taxon>
        <taxon>Arachnida</taxon>
        <taxon>Araneae</taxon>
        <taxon>Araneomorphae</taxon>
        <taxon>Entelegynae</taxon>
        <taxon>Araneoidea</taxon>
        <taxon>Nephilidae</taxon>
        <taxon>Trichonephila</taxon>
        <taxon>Trichonephila inaurata</taxon>
    </lineage>
</organism>